<dbReference type="Pfam" id="PF02645">
    <property type="entry name" value="DegV"/>
    <property type="match status" value="1"/>
</dbReference>
<proteinExistence type="predicted"/>
<dbReference type="InterPro" id="IPR043168">
    <property type="entry name" value="DegV_C"/>
</dbReference>
<dbReference type="Proteomes" id="UP001623041">
    <property type="component" value="Unassembled WGS sequence"/>
</dbReference>
<dbReference type="PROSITE" id="PS51482">
    <property type="entry name" value="DEGV"/>
    <property type="match status" value="1"/>
</dbReference>
<organism evidence="2 3">
    <name type="scientific">Bacillus salipaludis</name>
    <dbReference type="NCBI Taxonomy" id="2547811"/>
    <lineage>
        <taxon>Bacteria</taxon>
        <taxon>Bacillati</taxon>
        <taxon>Bacillota</taxon>
        <taxon>Bacilli</taxon>
        <taxon>Bacillales</taxon>
        <taxon>Bacillaceae</taxon>
        <taxon>Bacillus</taxon>
    </lineage>
</organism>
<dbReference type="PANTHER" id="PTHR33434:SF2">
    <property type="entry name" value="FATTY ACID-BINDING PROTEIN TM_1468"/>
    <property type="match status" value="1"/>
</dbReference>
<dbReference type="SUPFAM" id="SSF82549">
    <property type="entry name" value="DAK1/DegV-like"/>
    <property type="match status" value="1"/>
</dbReference>
<dbReference type="InterPro" id="IPR003797">
    <property type="entry name" value="DegV"/>
</dbReference>
<dbReference type="PANTHER" id="PTHR33434">
    <property type="entry name" value="DEGV DOMAIN-CONTAINING PROTEIN DR_1986-RELATED"/>
    <property type="match status" value="1"/>
</dbReference>
<dbReference type="RefSeq" id="WP_406579114.1">
    <property type="nucleotide sequence ID" value="NZ_JBJHQH010000002.1"/>
</dbReference>
<evidence type="ECO:0000313" key="2">
    <source>
        <dbReference type="EMBL" id="MFK9090416.1"/>
    </source>
</evidence>
<keyword evidence="3" id="KW-1185">Reference proteome</keyword>
<dbReference type="NCBIfam" id="TIGR00762">
    <property type="entry name" value="DegV"/>
    <property type="match status" value="1"/>
</dbReference>
<name>A0ABW8RAF0_9BACI</name>
<gene>
    <name evidence="2" type="ORF">ACJEBI_02810</name>
</gene>
<evidence type="ECO:0000256" key="1">
    <source>
        <dbReference type="ARBA" id="ARBA00023121"/>
    </source>
</evidence>
<dbReference type="InterPro" id="IPR050270">
    <property type="entry name" value="DegV_domain_contain"/>
</dbReference>
<dbReference type="EMBL" id="JBJHQH010000002">
    <property type="protein sequence ID" value="MFK9090416.1"/>
    <property type="molecule type" value="Genomic_DNA"/>
</dbReference>
<sequence>MNKAKIAWITDTTASLSKEFIEQHHIHVIPLHVVINDKFYKETIDISEQEFYERMQNEEGKFQSSQPSINDFVELYTKLKGEYDCGIAIHASSLLTGTYQSSVMASGMEDFNLFAIDSQTGSYPLSFLIKKGIELVEQGLDAGEVADQLNALRKHTRLYLVPSNLDQLHKSGRVSGGQKILASLFNIKPILAIEEGAAKIKDKVRTEKKAFLLLVNKLKEDLETKTVRKVAIVHANDLKKAAELEKVVNEAFPNIETEILMLIPVAGVHTGVGTLGLSWVCE</sequence>
<accession>A0ABW8RAF0</accession>
<reference evidence="2 3" key="1">
    <citation type="submission" date="2024-11" db="EMBL/GenBank/DDBJ databases">
        <authorList>
            <person name="Lucas J.A."/>
        </authorList>
    </citation>
    <scope>NUCLEOTIDE SEQUENCE [LARGE SCALE GENOMIC DNA]</scope>
    <source>
        <strain evidence="2 3">Z 5.4</strain>
    </source>
</reference>
<dbReference type="Gene3D" id="3.40.50.10170">
    <property type="match status" value="1"/>
</dbReference>
<dbReference type="Gene3D" id="3.30.1180.10">
    <property type="match status" value="1"/>
</dbReference>
<evidence type="ECO:0000313" key="3">
    <source>
        <dbReference type="Proteomes" id="UP001623041"/>
    </source>
</evidence>
<keyword evidence="1" id="KW-0446">Lipid-binding</keyword>
<protein>
    <submittedName>
        <fullName evidence="2">DegV family protein</fullName>
    </submittedName>
</protein>
<comment type="caution">
    <text evidence="2">The sequence shown here is derived from an EMBL/GenBank/DDBJ whole genome shotgun (WGS) entry which is preliminary data.</text>
</comment>